<comment type="caution">
    <text evidence="1">The sequence shown here is derived from an EMBL/GenBank/DDBJ whole genome shotgun (WGS) entry which is preliminary data.</text>
</comment>
<protein>
    <submittedName>
        <fullName evidence="1">Uncharacterized protein</fullName>
    </submittedName>
</protein>
<sequence length="95" mass="9799">MAQPALLLAVTTAVAAALAPRALAQQTAQQTAQPYTITAATTYRPERSATAGYSPMPLTPDLGRIADSVASEPSAAAAMRQARAAWDAASTRDEL</sequence>
<accession>A0ACC1L1B7</accession>
<organism evidence="1 2">
    <name type="scientific">Coemansia helicoidea</name>
    <dbReference type="NCBI Taxonomy" id="1286919"/>
    <lineage>
        <taxon>Eukaryota</taxon>
        <taxon>Fungi</taxon>
        <taxon>Fungi incertae sedis</taxon>
        <taxon>Zoopagomycota</taxon>
        <taxon>Kickxellomycotina</taxon>
        <taxon>Kickxellomycetes</taxon>
        <taxon>Kickxellales</taxon>
        <taxon>Kickxellaceae</taxon>
        <taxon>Coemansia</taxon>
    </lineage>
</organism>
<keyword evidence="2" id="KW-1185">Reference proteome</keyword>
<proteinExistence type="predicted"/>
<evidence type="ECO:0000313" key="2">
    <source>
        <dbReference type="Proteomes" id="UP001140087"/>
    </source>
</evidence>
<dbReference type="EMBL" id="JANBUN010001138">
    <property type="protein sequence ID" value="KAJ2799476.1"/>
    <property type="molecule type" value="Genomic_DNA"/>
</dbReference>
<reference evidence="1" key="1">
    <citation type="submission" date="2022-07" db="EMBL/GenBank/DDBJ databases">
        <title>Phylogenomic reconstructions and comparative analyses of Kickxellomycotina fungi.</title>
        <authorList>
            <person name="Reynolds N.K."/>
            <person name="Stajich J.E."/>
            <person name="Barry K."/>
            <person name="Grigoriev I.V."/>
            <person name="Crous P."/>
            <person name="Smith M.E."/>
        </authorList>
    </citation>
    <scope>NUCLEOTIDE SEQUENCE</scope>
    <source>
        <strain evidence="1">BCRC 34780</strain>
    </source>
</reference>
<gene>
    <name evidence="1" type="ORF">H4R21_003533</name>
</gene>
<evidence type="ECO:0000313" key="1">
    <source>
        <dbReference type="EMBL" id="KAJ2799476.1"/>
    </source>
</evidence>
<name>A0ACC1L1B7_9FUNG</name>
<dbReference type="Proteomes" id="UP001140087">
    <property type="component" value="Unassembled WGS sequence"/>
</dbReference>